<sequence>MEKVNERLMDFLLKSEIARLPEEKRKLYQFVTEAEDSLAEKAATVDEFYSLVLADSPVNAAMNYFQWPYHKVVAMLMEVEDELDQKIKHRSKRVKWIEFGAGQNPELMDEGNKRLFLFIN</sequence>
<dbReference type="EMBL" id="MBQG01000102">
    <property type="protein sequence ID" value="OHX51140.1"/>
    <property type="molecule type" value="Genomic_DNA"/>
</dbReference>
<accession>A0ABX3D044</accession>
<comment type="caution">
    <text evidence="1">The sequence shown here is derived from an EMBL/GenBank/DDBJ whole genome shotgun (WGS) entry which is preliminary data.</text>
</comment>
<protein>
    <submittedName>
        <fullName evidence="1">Uncharacterized protein</fullName>
    </submittedName>
</protein>
<evidence type="ECO:0000313" key="2">
    <source>
        <dbReference type="Proteomes" id="UP000242153"/>
    </source>
</evidence>
<reference evidence="1" key="1">
    <citation type="submission" date="2016-07" db="EMBL/GenBank/DDBJ databases">
        <title>Draft genome Planococcus salivarum.</title>
        <authorList>
            <person name="See-Too W.S."/>
        </authorList>
    </citation>
    <scope>NUCLEOTIDE SEQUENCE [LARGE SCALE GENOMIC DNA]</scope>
    <source>
        <strain evidence="1">DSM 23820</strain>
    </source>
</reference>
<evidence type="ECO:0000313" key="1">
    <source>
        <dbReference type="EMBL" id="OHX51140.1"/>
    </source>
</evidence>
<name>A0ABX3D044_9BACL</name>
<organism evidence="1 2">
    <name type="scientific">Planococcus salinarum</name>
    <dbReference type="NCBI Taxonomy" id="622695"/>
    <lineage>
        <taxon>Bacteria</taxon>
        <taxon>Bacillati</taxon>
        <taxon>Bacillota</taxon>
        <taxon>Bacilli</taxon>
        <taxon>Bacillales</taxon>
        <taxon>Caryophanaceae</taxon>
        <taxon>Planococcus</taxon>
    </lineage>
</organism>
<proteinExistence type="predicted"/>
<dbReference type="Proteomes" id="UP000242153">
    <property type="component" value="Unassembled WGS sequence"/>
</dbReference>
<keyword evidence="2" id="KW-1185">Reference proteome</keyword>
<gene>
    <name evidence="1" type="ORF">BB776_00720</name>
</gene>